<gene>
    <name evidence="2" type="ORF">M5K25_002609</name>
</gene>
<dbReference type="AlphaFoldDB" id="A0ABD0VMU2"/>
<keyword evidence="3" id="KW-1185">Reference proteome</keyword>
<dbReference type="Proteomes" id="UP001552299">
    <property type="component" value="Unassembled WGS sequence"/>
</dbReference>
<name>A0ABD0VMU2_DENTH</name>
<protein>
    <submittedName>
        <fullName evidence="2">Uncharacterized protein</fullName>
    </submittedName>
</protein>
<reference evidence="2 3" key="1">
    <citation type="journal article" date="2024" name="Plant Biotechnol. J.">
        <title>Dendrobium thyrsiflorum genome and its molecular insights into genes involved in important horticultural traits.</title>
        <authorList>
            <person name="Chen B."/>
            <person name="Wang J.Y."/>
            <person name="Zheng P.J."/>
            <person name="Li K.L."/>
            <person name="Liang Y.M."/>
            <person name="Chen X.F."/>
            <person name="Zhang C."/>
            <person name="Zhao X."/>
            <person name="He X."/>
            <person name="Zhang G.Q."/>
            <person name="Liu Z.J."/>
            <person name="Xu Q."/>
        </authorList>
    </citation>
    <scope>NUCLEOTIDE SEQUENCE [LARGE SCALE GENOMIC DNA]</scope>
    <source>
        <strain evidence="2">GZMU011</strain>
    </source>
</reference>
<evidence type="ECO:0000256" key="1">
    <source>
        <dbReference type="SAM" id="MobiDB-lite"/>
    </source>
</evidence>
<feature type="region of interest" description="Disordered" evidence="1">
    <location>
        <begin position="1"/>
        <end position="61"/>
    </location>
</feature>
<dbReference type="EMBL" id="JANQDX010000003">
    <property type="protein sequence ID" value="KAL0926385.1"/>
    <property type="molecule type" value="Genomic_DNA"/>
</dbReference>
<evidence type="ECO:0000313" key="2">
    <source>
        <dbReference type="EMBL" id="KAL0926385.1"/>
    </source>
</evidence>
<organism evidence="2 3">
    <name type="scientific">Dendrobium thyrsiflorum</name>
    <name type="common">Pinecone-like raceme dendrobium</name>
    <name type="synonym">Orchid</name>
    <dbReference type="NCBI Taxonomy" id="117978"/>
    <lineage>
        <taxon>Eukaryota</taxon>
        <taxon>Viridiplantae</taxon>
        <taxon>Streptophyta</taxon>
        <taxon>Embryophyta</taxon>
        <taxon>Tracheophyta</taxon>
        <taxon>Spermatophyta</taxon>
        <taxon>Magnoliopsida</taxon>
        <taxon>Liliopsida</taxon>
        <taxon>Asparagales</taxon>
        <taxon>Orchidaceae</taxon>
        <taxon>Epidendroideae</taxon>
        <taxon>Malaxideae</taxon>
        <taxon>Dendrobiinae</taxon>
        <taxon>Dendrobium</taxon>
    </lineage>
</organism>
<proteinExistence type="predicted"/>
<sequence>MGEESSAGGRRRSGWLFKQLSSKKRGRSNSVEPVEGVEQQRKWSSPERDGNLIFAGSERKEEEEEKLIVVELSHGGRQWSGIGFLLVAAAMGPTGGGRVTRVAVMLIWPLVSAANQHRTVECSPAANWLDVEASYPSIEDRTMLNV</sequence>
<comment type="caution">
    <text evidence="2">The sequence shown here is derived from an EMBL/GenBank/DDBJ whole genome shotgun (WGS) entry which is preliminary data.</text>
</comment>
<accession>A0ABD0VMU2</accession>
<feature type="compositionally biased region" description="Basic and acidic residues" evidence="1">
    <location>
        <begin position="38"/>
        <end position="50"/>
    </location>
</feature>
<evidence type="ECO:0000313" key="3">
    <source>
        <dbReference type="Proteomes" id="UP001552299"/>
    </source>
</evidence>